<organism evidence="1 2">
    <name type="scientific">Flavobacterium crassostreae</name>
    <dbReference type="NCBI Taxonomy" id="1763534"/>
    <lineage>
        <taxon>Bacteria</taxon>
        <taxon>Pseudomonadati</taxon>
        <taxon>Bacteroidota</taxon>
        <taxon>Flavobacteriia</taxon>
        <taxon>Flavobacteriales</taxon>
        <taxon>Flavobacteriaceae</taxon>
        <taxon>Flavobacterium</taxon>
    </lineage>
</organism>
<protein>
    <recommendedName>
        <fullName evidence="3">Outer membrane protein beta-barrel domain-containing protein</fullName>
    </recommendedName>
</protein>
<dbReference type="EMBL" id="LVEP01000053">
    <property type="protein sequence ID" value="OCB71805.1"/>
    <property type="molecule type" value="Genomic_DNA"/>
</dbReference>
<reference evidence="1 2" key="1">
    <citation type="submission" date="2016-03" db="EMBL/GenBank/DDBJ databases">
        <authorList>
            <person name="Ploux O."/>
        </authorList>
    </citation>
    <scope>NUCLEOTIDE SEQUENCE [LARGE SCALE GENOMIC DNA]</scope>
    <source>
        <strain evidence="1 2">LPB0076</strain>
    </source>
</reference>
<accession>A0A1B9DQ49</accession>
<evidence type="ECO:0000313" key="1">
    <source>
        <dbReference type="EMBL" id="OCB71805.1"/>
    </source>
</evidence>
<evidence type="ECO:0008006" key="3">
    <source>
        <dbReference type="Google" id="ProtNLM"/>
    </source>
</evidence>
<proteinExistence type="predicted"/>
<gene>
    <name evidence="1" type="ORF">LPBF_11375</name>
</gene>
<dbReference type="Proteomes" id="UP000093510">
    <property type="component" value="Unassembled WGS sequence"/>
</dbReference>
<dbReference type="AlphaFoldDB" id="A0A1B9DQ49"/>
<dbReference type="OrthoDB" id="1340981at2"/>
<dbReference type="RefSeq" id="WP_066336583.1">
    <property type="nucleotide sequence ID" value="NZ_CP017688.1"/>
</dbReference>
<evidence type="ECO:0000313" key="2">
    <source>
        <dbReference type="Proteomes" id="UP000093510"/>
    </source>
</evidence>
<name>A0A1B9DQ49_9FLAO</name>
<comment type="caution">
    <text evidence="1">The sequence shown here is derived from an EMBL/GenBank/DDBJ whole genome shotgun (WGS) entry which is preliminary data.</text>
</comment>
<keyword evidence="2" id="KW-1185">Reference proteome</keyword>
<dbReference type="STRING" id="1763534.GCA_001831475_02086"/>
<sequence>MKKNIKILLLILVMTKGFSQKTELKICLNSGLFHFSGESAEAISQFNLSSDSNLGYTNNPYGTKSGFSYGLSLNLQRVNKINLIFGVNTGFQANKSKIIINSVFGYDGTNAYNKSVIGQTFIINRSLFTNPFIGYRFEINKIPIDIVGGINFDYILNTKEIGNARDSNNIKYSTSIDRKTITIDVSPKIQLATEFKKFGFIIGYSTGLVNYREGFVGGTNNVHSKNSNFGITYKLK</sequence>